<gene>
    <name evidence="5" type="primary">rlmH</name>
    <name evidence="6" type="ORF">SAMN05421720_10811</name>
</gene>
<keyword evidence="1 5" id="KW-0489">Methyltransferase</keyword>
<keyword evidence="5" id="KW-0698">rRNA processing</keyword>
<feature type="binding site" evidence="5">
    <location>
        <position position="103"/>
    </location>
    <ligand>
        <name>S-adenosyl-L-methionine</name>
        <dbReference type="ChEBI" id="CHEBI:59789"/>
    </ligand>
</feature>
<proteinExistence type="inferred from homology"/>
<name>A0A1G7DSU0_9PROT</name>
<comment type="subunit">
    <text evidence="5">Homodimer.</text>
</comment>
<dbReference type="AlphaFoldDB" id="A0A1G7DSU0"/>
<dbReference type="SUPFAM" id="SSF75217">
    <property type="entry name" value="alpha/beta knot"/>
    <property type="match status" value="1"/>
</dbReference>
<dbReference type="EMBL" id="FNAP01000008">
    <property type="protein sequence ID" value="SDE54574.1"/>
    <property type="molecule type" value="Genomic_DNA"/>
</dbReference>
<protein>
    <recommendedName>
        <fullName evidence="5">Ribosomal RNA large subunit methyltransferase H</fullName>
        <ecNumber evidence="5">2.1.1.177</ecNumber>
    </recommendedName>
    <alternativeName>
        <fullName evidence="5">23S rRNA (pseudouridine1915-N3)-methyltransferase</fullName>
    </alternativeName>
    <alternativeName>
        <fullName evidence="5">23S rRNA m3Psi1915 methyltransferase</fullName>
    </alternativeName>
    <alternativeName>
        <fullName evidence="5">rRNA (pseudouridine-N3-)-methyltransferase RlmH</fullName>
    </alternativeName>
</protein>
<dbReference type="HAMAP" id="MF_00658">
    <property type="entry name" value="23SrRNA_methyltr_H"/>
    <property type="match status" value="1"/>
</dbReference>
<comment type="similarity">
    <text evidence="4 5">Belongs to the RNA methyltransferase RlmH family.</text>
</comment>
<dbReference type="EC" id="2.1.1.177" evidence="5"/>
<evidence type="ECO:0000256" key="5">
    <source>
        <dbReference type="HAMAP-Rule" id="MF_00658"/>
    </source>
</evidence>
<evidence type="ECO:0000256" key="1">
    <source>
        <dbReference type="ARBA" id="ARBA00022603"/>
    </source>
</evidence>
<dbReference type="PANTHER" id="PTHR33603">
    <property type="entry name" value="METHYLTRANSFERASE"/>
    <property type="match status" value="1"/>
</dbReference>
<dbReference type="CDD" id="cd18081">
    <property type="entry name" value="RlmH-like"/>
    <property type="match status" value="1"/>
</dbReference>
<dbReference type="InterPro" id="IPR029028">
    <property type="entry name" value="Alpha/beta_knot_MTases"/>
</dbReference>
<dbReference type="PIRSF" id="PIRSF004505">
    <property type="entry name" value="MT_bac"/>
    <property type="match status" value="1"/>
</dbReference>
<dbReference type="Gene3D" id="3.40.1280.10">
    <property type="match status" value="1"/>
</dbReference>
<dbReference type="STRING" id="69960.SAMN05421720_10811"/>
<feature type="binding site" evidence="5">
    <location>
        <begin position="122"/>
        <end position="127"/>
    </location>
    <ligand>
        <name>S-adenosyl-L-methionine</name>
        <dbReference type="ChEBI" id="CHEBI:59789"/>
    </ligand>
</feature>
<evidence type="ECO:0000313" key="6">
    <source>
        <dbReference type="EMBL" id="SDE54574.1"/>
    </source>
</evidence>
<evidence type="ECO:0000256" key="2">
    <source>
        <dbReference type="ARBA" id="ARBA00022679"/>
    </source>
</evidence>
<feature type="binding site" evidence="5">
    <location>
        <position position="71"/>
    </location>
    <ligand>
        <name>S-adenosyl-L-methionine</name>
        <dbReference type="ChEBI" id="CHEBI:59789"/>
    </ligand>
</feature>
<keyword evidence="7" id="KW-1185">Reference proteome</keyword>
<sequence length="155" mass="16659">MSTLKLLVVAVGKARGGPEARLVQDYAGRLRWPLEVREVEERRPLPSADRTAREGRLLLDAVPAGAHVVALDGGGRTLSSEAFAAHLGRVRDGGARSVAFLIGGADGHDAAVLERADLTLSLGAMTWPHMLVRPMLAEQLYRAQSILDGHPYHRG</sequence>
<dbReference type="GO" id="GO:0005737">
    <property type="term" value="C:cytoplasm"/>
    <property type="evidence" value="ECO:0007669"/>
    <property type="project" value="UniProtKB-SubCell"/>
</dbReference>
<dbReference type="Proteomes" id="UP000199412">
    <property type="component" value="Unassembled WGS sequence"/>
</dbReference>
<keyword evidence="5" id="KW-0963">Cytoplasm</keyword>
<keyword evidence="2 5" id="KW-0808">Transferase</keyword>
<reference evidence="6 7" key="1">
    <citation type="submission" date="2016-10" db="EMBL/GenBank/DDBJ databases">
        <authorList>
            <person name="de Groot N.N."/>
        </authorList>
    </citation>
    <scope>NUCLEOTIDE SEQUENCE [LARGE SCALE GENOMIC DNA]</scope>
    <source>
        <strain evidence="6 7">ATCC 700224</strain>
    </source>
</reference>
<evidence type="ECO:0000256" key="3">
    <source>
        <dbReference type="ARBA" id="ARBA00022691"/>
    </source>
</evidence>
<organism evidence="6 7">
    <name type="scientific">Rhodospira trueperi</name>
    <dbReference type="NCBI Taxonomy" id="69960"/>
    <lineage>
        <taxon>Bacteria</taxon>
        <taxon>Pseudomonadati</taxon>
        <taxon>Pseudomonadota</taxon>
        <taxon>Alphaproteobacteria</taxon>
        <taxon>Rhodospirillales</taxon>
        <taxon>Rhodospirillaceae</taxon>
        <taxon>Rhodospira</taxon>
    </lineage>
</organism>
<accession>A0A1G7DSU0</accession>
<dbReference type="Pfam" id="PF02590">
    <property type="entry name" value="SPOUT_MTase"/>
    <property type="match status" value="1"/>
</dbReference>
<dbReference type="NCBIfam" id="NF000989">
    <property type="entry name" value="PRK00103.2-3"/>
    <property type="match status" value="1"/>
</dbReference>
<dbReference type="InterPro" id="IPR029026">
    <property type="entry name" value="tRNA_m1G_MTases_N"/>
</dbReference>
<comment type="function">
    <text evidence="5">Specifically methylates the pseudouridine at position 1915 (m3Psi1915) in 23S rRNA.</text>
</comment>
<comment type="subcellular location">
    <subcellularLocation>
        <location evidence="5">Cytoplasm</location>
    </subcellularLocation>
</comment>
<dbReference type="GO" id="GO:0070038">
    <property type="term" value="F:rRNA (pseudouridine-N3-)-methyltransferase activity"/>
    <property type="evidence" value="ECO:0007669"/>
    <property type="project" value="UniProtKB-UniRule"/>
</dbReference>
<comment type="catalytic activity">
    <reaction evidence="5">
        <text>pseudouridine(1915) in 23S rRNA + S-adenosyl-L-methionine = N(3)-methylpseudouridine(1915) in 23S rRNA + S-adenosyl-L-homocysteine + H(+)</text>
        <dbReference type="Rhea" id="RHEA:42752"/>
        <dbReference type="Rhea" id="RHEA-COMP:10221"/>
        <dbReference type="Rhea" id="RHEA-COMP:10222"/>
        <dbReference type="ChEBI" id="CHEBI:15378"/>
        <dbReference type="ChEBI" id="CHEBI:57856"/>
        <dbReference type="ChEBI" id="CHEBI:59789"/>
        <dbReference type="ChEBI" id="CHEBI:65314"/>
        <dbReference type="ChEBI" id="CHEBI:74486"/>
        <dbReference type="EC" id="2.1.1.177"/>
    </reaction>
</comment>
<keyword evidence="3 5" id="KW-0949">S-adenosyl-L-methionine</keyword>
<evidence type="ECO:0000313" key="7">
    <source>
        <dbReference type="Proteomes" id="UP000199412"/>
    </source>
</evidence>
<dbReference type="InterPro" id="IPR003742">
    <property type="entry name" value="RlmH-like"/>
</dbReference>
<evidence type="ECO:0000256" key="4">
    <source>
        <dbReference type="ARBA" id="ARBA00038303"/>
    </source>
</evidence>
<dbReference type="PANTHER" id="PTHR33603:SF1">
    <property type="entry name" value="RIBOSOMAL RNA LARGE SUBUNIT METHYLTRANSFERASE H"/>
    <property type="match status" value="1"/>
</dbReference>